<comment type="function">
    <text evidence="5">Methylates the class 1 translation termination release factors RF1/PrfA and RF2/PrfB on the glutamine residue of the universally conserved GGQ motif.</text>
</comment>
<evidence type="ECO:0000256" key="5">
    <source>
        <dbReference type="HAMAP-Rule" id="MF_02126"/>
    </source>
</evidence>
<dbReference type="GO" id="GO:0032259">
    <property type="term" value="P:methylation"/>
    <property type="evidence" value="ECO:0007669"/>
    <property type="project" value="UniProtKB-KW"/>
</dbReference>
<keyword evidence="1 5" id="KW-0489">Methyltransferase</keyword>
<proteinExistence type="inferred from homology"/>
<dbReference type="NCBIfam" id="TIGR00536">
    <property type="entry name" value="hemK_fam"/>
    <property type="match status" value="1"/>
</dbReference>
<dbReference type="GO" id="GO:0102559">
    <property type="term" value="F:peptide chain release factor N(5)-glutamine methyltransferase activity"/>
    <property type="evidence" value="ECO:0007669"/>
    <property type="project" value="UniProtKB-EC"/>
</dbReference>
<comment type="similarity">
    <text evidence="5">Belongs to the protein N5-glutamine methyltransferase family. PrmC subfamily.</text>
</comment>
<dbReference type="EMBL" id="JACHMN010000003">
    <property type="protein sequence ID" value="MBB5872031.1"/>
    <property type="molecule type" value="Genomic_DNA"/>
</dbReference>
<feature type="binding site" evidence="5">
    <location>
        <position position="142"/>
    </location>
    <ligand>
        <name>S-adenosyl-L-methionine</name>
        <dbReference type="ChEBI" id="CHEBI:59789"/>
    </ligand>
</feature>
<feature type="binding site" evidence="5">
    <location>
        <position position="186"/>
    </location>
    <ligand>
        <name>S-adenosyl-L-methionine</name>
        <dbReference type="ChEBI" id="CHEBI:59789"/>
    </ligand>
</feature>
<dbReference type="CDD" id="cd02440">
    <property type="entry name" value="AdoMet_MTases"/>
    <property type="match status" value="1"/>
</dbReference>
<dbReference type="Gene3D" id="3.40.50.150">
    <property type="entry name" value="Vaccinia Virus protein VP39"/>
    <property type="match status" value="1"/>
</dbReference>
<dbReference type="Proteomes" id="UP000587527">
    <property type="component" value="Unassembled WGS sequence"/>
</dbReference>
<evidence type="ECO:0000313" key="8">
    <source>
        <dbReference type="EMBL" id="MBB5872031.1"/>
    </source>
</evidence>
<evidence type="ECO:0000313" key="9">
    <source>
        <dbReference type="Proteomes" id="UP000587527"/>
    </source>
</evidence>
<dbReference type="InterPro" id="IPR019874">
    <property type="entry name" value="RF_methyltr_PrmC"/>
</dbReference>
<name>A0A841BZE1_9ACTN</name>
<dbReference type="PANTHER" id="PTHR18895:SF74">
    <property type="entry name" value="MTRF1L RELEASE FACTOR GLUTAMINE METHYLTRANSFERASE"/>
    <property type="match status" value="1"/>
</dbReference>
<dbReference type="PANTHER" id="PTHR18895">
    <property type="entry name" value="HEMK METHYLTRANSFERASE"/>
    <property type="match status" value="1"/>
</dbReference>
<dbReference type="RefSeq" id="WP_184841337.1">
    <property type="nucleotide sequence ID" value="NZ_JACHMN010000003.1"/>
</dbReference>
<dbReference type="HAMAP" id="MF_02126">
    <property type="entry name" value="RF_methyltr_PrmC"/>
    <property type="match status" value="1"/>
</dbReference>
<comment type="caution">
    <text evidence="8">The sequence shown here is derived from an EMBL/GenBank/DDBJ whole genome shotgun (WGS) entry which is preliminary data.</text>
</comment>
<comment type="caution">
    <text evidence="5">Lacks conserved residue(s) required for the propagation of feature annotation.</text>
</comment>
<feature type="domain" description="Methyltransferase small" evidence="6">
    <location>
        <begin position="115"/>
        <end position="190"/>
    </location>
</feature>
<evidence type="ECO:0000259" key="7">
    <source>
        <dbReference type="Pfam" id="PF17827"/>
    </source>
</evidence>
<gene>
    <name evidence="5" type="primary">prmC</name>
    <name evidence="8" type="ORF">F4553_005465</name>
</gene>
<accession>A0A841BZE1</accession>
<dbReference type="Pfam" id="PF17827">
    <property type="entry name" value="PrmC_N"/>
    <property type="match status" value="1"/>
</dbReference>
<dbReference type="PROSITE" id="PS00092">
    <property type="entry name" value="N6_MTASE"/>
    <property type="match status" value="1"/>
</dbReference>
<protein>
    <recommendedName>
        <fullName evidence="5">Release factor glutamine methyltransferase</fullName>
        <shortName evidence="5">RF MTase</shortName>
        <ecNumber evidence="5">2.1.1.297</ecNumber>
    </recommendedName>
    <alternativeName>
        <fullName evidence="5">N5-glutamine methyltransferase PrmC</fullName>
    </alternativeName>
    <alternativeName>
        <fullName evidence="5">Protein-(glutamine-N5) MTase PrmC</fullName>
    </alternativeName>
    <alternativeName>
        <fullName evidence="5">Protein-glutamine N-methyltransferase PrmC</fullName>
    </alternativeName>
</protein>
<evidence type="ECO:0000256" key="2">
    <source>
        <dbReference type="ARBA" id="ARBA00022679"/>
    </source>
</evidence>
<dbReference type="InterPro" id="IPR050320">
    <property type="entry name" value="N5-glutamine_MTase"/>
</dbReference>
<keyword evidence="9" id="KW-1185">Reference proteome</keyword>
<evidence type="ECO:0000256" key="4">
    <source>
        <dbReference type="ARBA" id="ARBA00048391"/>
    </source>
</evidence>
<dbReference type="AlphaFoldDB" id="A0A841BZE1"/>
<dbReference type="GO" id="GO:0003676">
    <property type="term" value="F:nucleic acid binding"/>
    <property type="evidence" value="ECO:0007669"/>
    <property type="project" value="InterPro"/>
</dbReference>
<keyword evidence="2 5" id="KW-0808">Transferase</keyword>
<dbReference type="InterPro" id="IPR002052">
    <property type="entry name" value="DNA_methylase_N6_adenine_CS"/>
</dbReference>
<evidence type="ECO:0000259" key="6">
    <source>
        <dbReference type="Pfam" id="PF05175"/>
    </source>
</evidence>
<dbReference type="SUPFAM" id="SSF53335">
    <property type="entry name" value="S-adenosyl-L-methionine-dependent methyltransferases"/>
    <property type="match status" value="1"/>
</dbReference>
<dbReference type="Pfam" id="PF05175">
    <property type="entry name" value="MTS"/>
    <property type="match status" value="1"/>
</dbReference>
<organism evidence="8 9">
    <name type="scientific">Allocatelliglobosispora scoriae</name>
    <dbReference type="NCBI Taxonomy" id="643052"/>
    <lineage>
        <taxon>Bacteria</taxon>
        <taxon>Bacillati</taxon>
        <taxon>Actinomycetota</taxon>
        <taxon>Actinomycetes</taxon>
        <taxon>Micromonosporales</taxon>
        <taxon>Micromonosporaceae</taxon>
        <taxon>Allocatelliglobosispora</taxon>
    </lineage>
</organism>
<dbReference type="Gene3D" id="1.10.8.10">
    <property type="entry name" value="DNA helicase RuvA subunit, C-terminal domain"/>
    <property type="match status" value="1"/>
</dbReference>
<keyword evidence="3 5" id="KW-0949">S-adenosyl-L-methionine</keyword>
<dbReference type="EC" id="2.1.1.297" evidence="5"/>
<evidence type="ECO:0000256" key="3">
    <source>
        <dbReference type="ARBA" id="ARBA00022691"/>
    </source>
</evidence>
<evidence type="ECO:0000256" key="1">
    <source>
        <dbReference type="ARBA" id="ARBA00022603"/>
    </source>
</evidence>
<feature type="binding site" evidence="5">
    <location>
        <begin position="186"/>
        <end position="189"/>
    </location>
    <ligand>
        <name>substrate</name>
    </ligand>
</feature>
<feature type="domain" description="Release factor glutamine methyltransferase N-terminal" evidence="7">
    <location>
        <begin position="7"/>
        <end position="74"/>
    </location>
</feature>
<dbReference type="NCBIfam" id="TIGR03534">
    <property type="entry name" value="RF_mod_PrmC"/>
    <property type="match status" value="1"/>
</dbReference>
<comment type="catalytic activity">
    <reaction evidence="4 5">
        <text>L-glutaminyl-[peptide chain release factor] + S-adenosyl-L-methionine = N(5)-methyl-L-glutaminyl-[peptide chain release factor] + S-adenosyl-L-homocysteine + H(+)</text>
        <dbReference type="Rhea" id="RHEA:42896"/>
        <dbReference type="Rhea" id="RHEA-COMP:10271"/>
        <dbReference type="Rhea" id="RHEA-COMP:10272"/>
        <dbReference type="ChEBI" id="CHEBI:15378"/>
        <dbReference type="ChEBI" id="CHEBI:30011"/>
        <dbReference type="ChEBI" id="CHEBI:57856"/>
        <dbReference type="ChEBI" id="CHEBI:59789"/>
        <dbReference type="ChEBI" id="CHEBI:61891"/>
        <dbReference type="EC" id="2.1.1.297"/>
    </reaction>
</comment>
<dbReference type="InterPro" id="IPR004556">
    <property type="entry name" value="HemK-like"/>
</dbReference>
<dbReference type="InterPro" id="IPR040758">
    <property type="entry name" value="PrmC_N"/>
</dbReference>
<dbReference type="InterPro" id="IPR029063">
    <property type="entry name" value="SAM-dependent_MTases_sf"/>
</dbReference>
<dbReference type="InterPro" id="IPR007848">
    <property type="entry name" value="Small_mtfrase_dom"/>
</dbReference>
<sequence>MTELRTVLRAATSRLSEAGIETPRVDAELLAAHALGVRRGRLPLIDTVTDEAATVLDGLVDRRAAREPLQHIVGEAPFLDRLLSVGPGVFVPRPETELLAAWGIEMIGLLARPVAVDLCSGSGALAVAIADAKADAHVYAVERSRAALPWLRRNTEGTSVHVVEGDVTDPAVLHQLDGSVDLVVCNPPYVPAAVGVPTEVSHDPAEAVFAGPDGLDVIPAIISRAASLCRDGGHLGLEHDESQAKVVAELLRVDGRYAEIAGMSDLTGRPRFTIARRIGWRESLPTRGMAG</sequence>
<reference evidence="8 9" key="1">
    <citation type="submission" date="2020-08" db="EMBL/GenBank/DDBJ databases">
        <title>Sequencing the genomes of 1000 actinobacteria strains.</title>
        <authorList>
            <person name="Klenk H.-P."/>
        </authorList>
    </citation>
    <scope>NUCLEOTIDE SEQUENCE [LARGE SCALE GENOMIC DNA]</scope>
    <source>
        <strain evidence="8 9">DSM 45362</strain>
    </source>
</reference>